<feature type="signal peptide" evidence="2">
    <location>
        <begin position="1"/>
        <end position="17"/>
    </location>
</feature>
<dbReference type="OrthoDB" id="286301at2759"/>
<dbReference type="SMART" id="SM00554">
    <property type="entry name" value="FAS1"/>
    <property type="match status" value="2"/>
</dbReference>
<keyword evidence="1" id="KW-0472">Membrane</keyword>
<evidence type="ECO:0000313" key="4">
    <source>
        <dbReference type="EMBL" id="RVX65831.1"/>
    </source>
</evidence>
<dbReference type="InterPro" id="IPR036378">
    <property type="entry name" value="FAS1_dom_sf"/>
</dbReference>
<evidence type="ECO:0000256" key="1">
    <source>
        <dbReference type="SAM" id="Phobius"/>
    </source>
</evidence>
<protein>
    <recommendedName>
        <fullName evidence="3">FAS1 domain-containing protein</fullName>
    </recommendedName>
</protein>
<dbReference type="Gene3D" id="2.30.180.10">
    <property type="entry name" value="FAS1 domain"/>
    <property type="match status" value="2"/>
</dbReference>
<accession>A0A438MRF8</accession>
<keyword evidence="2" id="KW-0732">Signal</keyword>
<gene>
    <name evidence="4" type="ORF">B0A52_10347</name>
</gene>
<organism evidence="4 5">
    <name type="scientific">Exophiala mesophila</name>
    <name type="common">Black yeast-like fungus</name>
    <dbReference type="NCBI Taxonomy" id="212818"/>
    <lineage>
        <taxon>Eukaryota</taxon>
        <taxon>Fungi</taxon>
        <taxon>Dikarya</taxon>
        <taxon>Ascomycota</taxon>
        <taxon>Pezizomycotina</taxon>
        <taxon>Eurotiomycetes</taxon>
        <taxon>Chaetothyriomycetidae</taxon>
        <taxon>Chaetothyriales</taxon>
        <taxon>Herpotrichiellaceae</taxon>
        <taxon>Exophiala</taxon>
    </lineage>
</organism>
<dbReference type="EMBL" id="NAJM01000078">
    <property type="protein sequence ID" value="RVX65831.1"/>
    <property type="molecule type" value="Genomic_DNA"/>
</dbReference>
<sequence>MVRLLCAIILSFALALAQDLTVADTIKARPELSTLNSQLSRFTGPSTQVRKNKITLVAPRNSAFAALTAAGVPVTADLLSYHILNDSYPNFPSGYNQYVGTFLDSPSGKDKQLVAARKAPVTKTTSFTSGLRHRSNSVGEVLKCSNGVIYIVDKVLTIPESFTSTYAQSSRTGRSPFSDSEVFQDGSDKLIHINWLSGATVFLPINRSFRDIGTLVNSWTEEDWHRILSYHVVDEIIPTGPDGLPTGNYTTMEGSDLTIADYHGDQFVNNAKLGGSYDWIFDGGVIYSIFGVLNPENSTSDPSNANSGIAFTGAAYATDLTFPSAVTEPNRPKQLSVGAKAAIGVGAGVAAIFIALFIAWLCYRCRSARREKKQTLKNEFDLSPMSMSQKNLTSDTDFVNHIPVEPKKG</sequence>
<dbReference type="VEuPathDB" id="FungiDB:PV10_05241"/>
<dbReference type="SUPFAM" id="SSF82153">
    <property type="entry name" value="FAS1 domain"/>
    <property type="match status" value="2"/>
</dbReference>
<dbReference type="PROSITE" id="PS50213">
    <property type="entry name" value="FAS1"/>
    <property type="match status" value="2"/>
</dbReference>
<evidence type="ECO:0000259" key="3">
    <source>
        <dbReference type="PROSITE" id="PS50213"/>
    </source>
</evidence>
<evidence type="ECO:0000256" key="2">
    <source>
        <dbReference type="SAM" id="SignalP"/>
    </source>
</evidence>
<feature type="domain" description="FAS1" evidence="3">
    <location>
        <begin position="19"/>
        <end position="156"/>
    </location>
</feature>
<feature type="domain" description="FAS1" evidence="3">
    <location>
        <begin position="149"/>
        <end position="293"/>
    </location>
</feature>
<dbReference type="InterPro" id="IPR050904">
    <property type="entry name" value="Adhesion/Biosynth-related"/>
</dbReference>
<keyword evidence="1" id="KW-1133">Transmembrane helix</keyword>
<dbReference type="PANTHER" id="PTHR10900">
    <property type="entry name" value="PERIOSTIN-RELATED"/>
    <property type="match status" value="1"/>
</dbReference>
<dbReference type="Proteomes" id="UP000288859">
    <property type="component" value="Unassembled WGS sequence"/>
</dbReference>
<evidence type="ECO:0000313" key="5">
    <source>
        <dbReference type="Proteomes" id="UP000288859"/>
    </source>
</evidence>
<proteinExistence type="predicted"/>
<feature type="transmembrane region" description="Helical" evidence="1">
    <location>
        <begin position="341"/>
        <end position="363"/>
    </location>
</feature>
<feature type="chain" id="PRO_5019105045" description="FAS1 domain-containing protein" evidence="2">
    <location>
        <begin position="18"/>
        <end position="409"/>
    </location>
</feature>
<dbReference type="AlphaFoldDB" id="A0A438MRF8"/>
<dbReference type="PANTHER" id="PTHR10900:SF77">
    <property type="entry name" value="FI19380P1"/>
    <property type="match status" value="1"/>
</dbReference>
<dbReference type="InterPro" id="IPR000782">
    <property type="entry name" value="FAS1_domain"/>
</dbReference>
<dbReference type="Pfam" id="PF02469">
    <property type="entry name" value="Fasciclin"/>
    <property type="match status" value="2"/>
</dbReference>
<keyword evidence="1" id="KW-0812">Transmembrane</keyword>
<name>A0A438MRF8_EXOME</name>
<reference evidence="4 5" key="1">
    <citation type="submission" date="2017-03" db="EMBL/GenBank/DDBJ databases">
        <title>Genomes of endolithic fungi from Antarctica.</title>
        <authorList>
            <person name="Coleine C."/>
            <person name="Masonjones S."/>
            <person name="Stajich J.E."/>
        </authorList>
    </citation>
    <scope>NUCLEOTIDE SEQUENCE [LARGE SCALE GENOMIC DNA]</scope>
    <source>
        <strain evidence="4 5">CCFEE 6314</strain>
    </source>
</reference>
<comment type="caution">
    <text evidence="4">The sequence shown here is derived from an EMBL/GenBank/DDBJ whole genome shotgun (WGS) entry which is preliminary data.</text>
</comment>